<evidence type="ECO:0000256" key="8">
    <source>
        <dbReference type="ARBA" id="ARBA00022927"/>
    </source>
</evidence>
<evidence type="ECO:0000256" key="6">
    <source>
        <dbReference type="ARBA" id="ARBA00022777"/>
    </source>
</evidence>
<dbReference type="Gene3D" id="3.30.200.20">
    <property type="entry name" value="Phosphorylase Kinase, domain 1"/>
    <property type="match status" value="1"/>
</dbReference>
<protein>
    <recommendedName>
        <fullName evidence="2 10">Vacuolar protein sorting-associated protein 29</fullName>
    </recommendedName>
</protein>
<feature type="domain" description="Protein kinase" evidence="12">
    <location>
        <begin position="81"/>
        <end position="327"/>
    </location>
</feature>
<reference evidence="13 14" key="1">
    <citation type="journal article" date="2018" name="Science">
        <title>The opium poppy genome and morphinan production.</title>
        <authorList>
            <person name="Guo L."/>
            <person name="Winzer T."/>
            <person name="Yang X."/>
            <person name="Li Y."/>
            <person name="Ning Z."/>
            <person name="He Z."/>
            <person name="Teodor R."/>
            <person name="Lu Y."/>
            <person name="Bowser T.A."/>
            <person name="Graham I.A."/>
            <person name="Ye K."/>
        </authorList>
    </citation>
    <scope>NUCLEOTIDE SEQUENCE [LARGE SCALE GENOMIC DNA]</scope>
    <source>
        <strain evidence="14">cv. HN1</strain>
        <tissue evidence="13">Leaves</tissue>
    </source>
</reference>
<evidence type="ECO:0000259" key="12">
    <source>
        <dbReference type="PROSITE" id="PS50011"/>
    </source>
</evidence>
<feature type="compositionally biased region" description="Low complexity" evidence="11">
    <location>
        <begin position="18"/>
        <end position="39"/>
    </location>
</feature>
<dbReference type="GO" id="GO:0005524">
    <property type="term" value="F:ATP binding"/>
    <property type="evidence" value="ECO:0007669"/>
    <property type="project" value="UniProtKB-UniRule"/>
</dbReference>
<dbReference type="CDD" id="cd07394">
    <property type="entry name" value="MPP_Vps29"/>
    <property type="match status" value="1"/>
</dbReference>
<evidence type="ECO:0000256" key="10">
    <source>
        <dbReference type="RuleBase" id="RU362040"/>
    </source>
</evidence>
<dbReference type="PROSITE" id="PS00107">
    <property type="entry name" value="PROTEIN_KINASE_ATP"/>
    <property type="match status" value="1"/>
</dbReference>
<dbReference type="GO" id="GO:0030904">
    <property type="term" value="C:retromer complex"/>
    <property type="evidence" value="ECO:0007669"/>
    <property type="project" value="InterPro"/>
</dbReference>
<dbReference type="GO" id="GO:0005829">
    <property type="term" value="C:cytosol"/>
    <property type="evidence" value="ECO:0007669"/>
    <property type="project" value="GOC"/>
</dbReference>
<keyword evidence="8" id="KW-0653">Protein transport</keyword>
<dbReference type="InterPro" id="IPR011009">
    <property type="entry name" value="Kinase-like_dom_sf"/>
</dbReference>
<keyword evidence="4" id="KW-0808">Transferase</keyword>
<dbReference type="InterPro" id="IPR001245">
    <property type="entry name" value="Ser-Thr/Tyr_kinase_cat_dom"/>
</dbReference>
<dbReference type="Proteomes" id="UP000316621">
    <property type="component" value="Chromosome 4"/>
</dbReference>
<dbReference type="NCBIfam" id="TIGR00040">
    <property type="entry name" value="yfcE"/>
    <property type="match status" value="1"/>
</dbReference>
<keyword evidence="7 9" id="KW-0067">ATP-binding</keyword>
<dbReference type="SUPFAM" id="SSF56300">
    <property type="entry name" value="Metallo-dependent phosphatases"/>
    <property type="match status" value="1"/>
</dbReference>
<dbReference type="GO" id="GO:0042147">
    <property type="term" value="P:retrograde transport, endosome to Golgi"/>
    <property type="evidence" value="ECO:0007669"/>
    <property type="project" value="InterPro"/>
</dbReference>
<dbReference type="Pfam" id="PF07714">
    <property type="entry name" value="PK_Tyr_Ser-Thr"/>
    <property type="match status" value="1"/>
</dbReference>
<feature type="region of interest" description="Disordered" evidence="11">
    <location>
        <begin position="327"/>
        <end position="372"/>
    </location>
</feature>
<keyword evidence="14" id="KW-1185">Reference proteome</keyword>
<dbReference type="Gene3D" id="3.60.21.10">
    <property type="match status" value="1"/>
</dbReference>
<comment type="similarity">
    <text evidence="1 10">Belongs to the VPS29 family.</text>
</comment>
<dbReference type="STRING" id="3469.A0A4Y7JF94"/>
<feature type="region of interest" description="Disordered" evidence="11">
    <location>
        <begin position="1"/>
        <end position="41"/>
    </location>
</feature>
<dbReference type="GO" id="GO:0031410">
    <property type="term" value="C:cytoplasmic vesicle"/>
    <property type="evidence" value="ECO:0007669"/>
    <property type="project" value="UniProtKB-ARBA"/>
</dbReference>
<dbReference type="InterPro" id="IPR000979">
    <property type="entry name" value="Phosphodiesterase_MJ0936/Vps29"/>
</dbReference>
<dbReference type="Gramene" id="RZC58680">
    <property type="protein sequence ID" value="RZC58680"/>
    <property type="gene ID" value="C5167_005985"/>
</dbReference>
<gene>
    <name evidence="13" type="ORF">C5167_005985</name>
</gene>
<keyword evidence="5 9" id="KW-0547">Nucleotide-binding</keyword>
<dbReference type="GO" id="GO:0004672">
    <property type="term" value="F:protein kinase activity"/>
    <property type="evidence" value="ECO:0007669"/>
    <property type="project" value="InterPro"/>
</dbReference>
<dbReference type="PANTHER" id="PTHR45621">
    <property type="entry name" value="OS01G0588500 PROTEIN-RELATED"/>
    <property type="match status" value="1"/>
</dbReference>
<evidence type="ECO:0000313" key="14">
    <source>
        <dbReference type="Proteomes" id="UP000316621"/>
    </source>
</evidence>
<proteinExistence type="inferred from homology"/>
<evidence type="ECO:0000256" key="4">
    <source>
        <dbReference type="ARBA" id="ARBA00022679"/>
    </source>
</evidence>
<dbReference type="GO" id="GO:0015031">
    <property type="term" value="P:protein transport"/>
    <property type="evidence" value="ECO:0007669"/>
    <property type="project" value="UniProtKB-KW"/>
</dbReference>
<dbReference type="InterPro" id="IPR024654">
    <property type="entry name" value="Calcineurin-like_PHP_lpxH"/>
</dbReference>
<dbReference type="FunFam" id="3.60.21.10:FF:000015">
    <property type="entry name" value="Vacuolar protein sorting-associated protein 29"/>
    <property type="match status" value="1"/>
</dbReference>
<evidence type="ECO:0000256" key="11">
    <source>
        <dbReference type="SAM" id="MobiDB-lite"/>
    </source>
</evidence>
<organism evidence="13 14">
    <name type="scientific">Papaver somniferum</name>
    <name type="common">Opium poppy</name>
    <dbReference type="NCBI Taxonomy" id="3469"/>
    <lineage>
        <taxon>Eukaryota</taxon>
        <taxon>Viridiplantae</taxon>
        <taxon>Streptophyta</taxon>
        <taxon>Embryophyta</taxon>
        <taxon>Tracheophyta</taxon>
        <taxon>Spermatophyta</taxon>
        <taxon>Magnoliopsida</taxon>
        <taxon>Ranunculales</taxon>
        <taxon>Papaveraceae</taxon>
        <taxon>Papaveroideae</taxon>
        <taxon>Papaver</taxon>
    </lineage>
</organism>
<dbReference type="PROSITE" id="PS50011">
    <property type="entry name" value="PROTEIN_KINASE_DOM"/>
    <property type="match status" value="1"/>
</dbReference>
<dbReference type="Pfam" id="PF12850">
    <property type="entry name" value="Metallophos_2"/>
    <property type="match status" value="1"/>
</dbReference>
<dbReference type="InterPro" id="IPR029052">
    <property type="entry name" value="Metallo-depent_PP-like"/>
</dbReference>
<keyword evidence="6" id="KW-0418">Kinase</keyword>
<keyword evidence="3" id="KW-0813">Transport</keyword>
<sequence>MGNCLGNSNSAQVDNANSSHNTSGASKSSSKNGHSTSPSGLTISIFSRKSIDSPRSEGEILASPNLKAFSFNELKNATRNFRPDSLLGEGGFGYVFKGWIDDQTFAATRPGSGMVVAVKKLKPEGFQGHKEWLTEVNYLGQLHHPNLVKLVGYCLDGENRLLVYEFMPKGSLENHLFRRSLLFHAYNDFNAKLSDFGLAKAGPTGDKTHVSTQVMGTQGYAAPEYVATGRLSAKSDVYSFGVVMLELISGRRAVDKTKVGIEQTLVEWARPYLVDKRKLFRIMDTKLEGQYPQKGALMAATLALQCLNGDAKARPKMSDVLNTLDQIRAPRDTKSEQQSLPSPVRRSPRSHAAGSPRRYHQPSPLNITPRGSPLPSRLDIVEGEEMVLVLALGDLHIPHRASDLPAKFKSMLVPGKIQHIICTGNLCIKEVHDYLKSLCPDMHITRGEYDEDARYPETKTLTIGQFKLGLCHGHQVIPWGDLDSLAMLQRQLDVDILVTGHTHQFKAYKHEGGVVINPGSATGAYSSITYDVNPSFVLMDIDGFRVVVYVYELIDGEVKVDKIDFKKTATTQSAS</sequence>
<feature type="compositionally biased region" description="Polar residues" evidence="11">
    <location>
        <begin position="1"/>
        <end position="17"/>
    </location>
</feature>
<dbReference type="FunFam" id="3.30.200.20:FF:000228">
    <property type="entry name" value="Serine/threonine-protein kinase BIK1"/>
    <property type="match status" value="1"/>
</dbReference>
<evidence type="ECO:0000256" key="9">
    <source>
        <dbReference type="PROSITE-ProRule" id="PRU10141"/>
    </source>
</evidence>
<dbReference type="InterPro" id="IPR028661">
    <property type="entry name" value="Vps29"/>
</dbReference>
<evidence type="ECO:0000256" key="1">
    <source>
        <dbReference type="ARBA" id="ARBA00005945"/>
    </source>
</evidence>
<evidence type="ECO:0000256" key="7">
    <source>
        <dbReference type="ARBA" id="ARBA00022840"/>
    </source>
</evidence>
<feature type="binding site" evidence="9">
    <location>
        <position position="120"/>
    </location>
    <ligand>
        <name>ATP</name>
        <dbReference type="ChEBI" id="CHEBI:30616"/>
    </ligand>
</feature>
<dbReference type="EMBL" id="CM010718">
    <property type="protein sequence ID" value="RZC58680.1"/>
    <property type="molecule type" value="Genomic_DNA"/>
</dbReference>
<dbReference type="SUPFAM" id="SSF56112">
    <property type="entry name" value="Protein kinase-like (PK-like)"/>
    <property type="match status" value="1"/>
</dbReference>
<dbReference type="InterPro" id="IPR000719">
    <property type="entry name" value="Prot_kinase_dom"/>
</dbReference>
<evidence type="ECO:0000256" key="2">
    <source>
        <dbReference type="ARBA" id="ARBA00017767"/>
    </source>
</evidence>
<dbReference type="Gene3D" id="1.10.510.10">
    <property type="entry name" value="Transferase(Phosphotransferase) domain 1"/>
    <property type="match status" value="1"/>
</dbReference>
<accession>A0A4Y7JF94</accession>
<dbReference type="InterPro" id="IPR017441">
    <property type="entry name" value="Protein_kinase_ATP_BS"/>
</dbReference>
<dbReference type="InterPro" id="IPR050823">
    <property type="entry name" value="Plant_Ser_Thr_Prot_Kinase"/>
</dbReference>
<evidence type="ECO:0000313" key="13">
    <source>
        <dbReference type="EMBL" id="RZC58680.1"/>
    </source>
</evidence>
<evidence type="ECO:0000256" key="3">
    <source>
        <dbReference type="ARBA" id="ARBA00022448"/>
    </source>
</evidence>
<dbReference type="Pfam" id="PF00069">
    <property type="entry name" value="Pkinase"/>
    <property type="match status" value="1"/>
</dbReference>
<evidence type="ECO:0000256" key="5">
    <source>
        <dbReference type="ARBA" id="ARBA00022741"/>
    </source>
</evidence>
<name>A0A4Y7JF94_PAPSO</name>
<dbReference type="AlphaFoldDB" id="A0A4Y7JF94"/>